<dbReference type="CDD" id="cd00198">
    <property type="entry name" value="vWFA"/>
    <property type="match status" value="1"/>
</dbReference>
<keyword evidence="1" id="KW-1133">Transmembrane helix</keyword>
<dbReference type="InterPro" id="IPR002035">
    <property type="entry name" value="VWF_A"/>
</dbReference>
<dbReference type="InterPro" id="IPR012902">
    <property type="entry name" value="N_methyl_site"/>
</dbReference>
<organism evidence="4">
    <name type="scientific">freshwater metagenome</name>
    <dbReference type="NCBI Taxonomy" id="449393"/>
    <lineage>
        <taxon>unclassified sequences</taxon>
        <taxon>metagenomes</taxon>
        <taxon>ecological metagenomes</taxon>
    </lineage>
</organism>
<sequence>MSRRRLNSGRNPDRGMTLVELLVSVAVLGIVGSVVAAAVIIVFRQIGNTQGRTEVARSEQNVSLWLPADLSSAESVDTKPESTPCGLTVCDGVNLAEGSNVIMLSWSTRGATGTAITKVSYNFFPAADGTYSLRRVKCSTIDAGAWNCETTTVLRNLPGPPGGETFVAGVANGSGCSSVGSTLNCTNPDWVITVSQPLAADAINETQVATVADLKNSNRVVVTINGGGSAAGPGGGINQISITAGGAVRSNIDSKSLQGAPSFADVRSRCGGNITVIVDESNSIGTSITQVRAGVKQFVQTLVGTPVKIQIIGFHTYSHVLGTTSWQKYWDMTKDSEVSTLLTAIDTLQGTWSSSPNGGTNWEEALFRTLRQSDATTTGLVPKTIVFFTDGVPTFDRLVQRTSPGVLPTDPAAPGAPWPTSNGSAYNQVAFDRARFLADEFRTSARIIGVGVGTSISGSSNWVVDPGAGYRTQWERGSYSYVRDITSYQLRYQRQNSTTLLWSWVNYNTYATTTTRLRRDLGWTNVTQAEYLTVENPINTSTTDGAKVVVTTSPVSTVEYQANSGNSTYRAVTKTYAAGPDWAIWTGSRSSGATTEYRSTKVYNSPPYEAYDPAVTATTANSVILARLIAGNDYGTPAAFDGTSYTNTQLADMYVLPQWSQFATAMQAVSLGVCGGTLTLQTKVGSAAVADPFRYENSTVTDSSGAALNVEPRVVTTNQQFTTGTFDFTIPNGQYVNVDIIPQNYSDLNGYEPVSWACKAGITALSYTSIAIAGQSQWTGIRVRVPANAAISCTLTVRRD</sequence>
<dbReference type="EMBL" id="CAEZXX010000045">
    <property type="protein sequence ID" value="CAB4705662.1"/>
    <property type="molecule type" value="Genomic_DNA"/>
</dbReference>
<keyword evidence="1" id="KW-0472">Membrane</keyword>
<dbReference type="AlphaFoldDB" id="A0A6J6UEG9"/>
<dbReference type="NCBIfam" id="TIGR02532">
    <property type="entry name" value="IV_pilin_GFxxxE"/>
    <property type="match status" value="1"/>
</dbReference>
<dbReference type="Gene3D" id="3.40.50.410">
    <property type="entry name" value="von Willebrand factor, type A domain"/>
    <property type="match status" value="1"/>
</dbReference>
<feature type="domain" description="VWFA" evidence="2">
    <location>
        <begin position="273"/>
        <end position="453"/>
    </location>
</feature>
<dbReference type="EMBL" id="CAEZYY010000018">
    <property type="protein sequence ID" value="CAB4757976.1"/>
    <property type="molecule type" value="Genomic_DNA"/>
</dbReference>
<dbReference type="SUPFAM" id="SSF53300">
    <property type="entry name" value="vWA-like"/>
    <property type="match status" value="1"/>
</dbReference>
<proteinExistence type="predicted"/>
<reference evidence="4" key="1">
    <citation type="submission" date="2020-05" db="EMBL/GenBank/DDBJ databases">
        <authorList>
            <person name="Chiriac C."/>
            <person name="Salcher M."/>
            <person name="Ghai R."/>
            <person name="Kavagutti S V."/>
        </authorList>
    </citation>
    <scope>NUCLEOTIDE SEQUENCE</scope>
</reference>
<protein>
    <submittedName>
        <fullName evidence="4">Unannotated protein</fullName>
    </submittedName>
</protein>
<keyword evidence="1" id="KW-0812">Transmembrane</keyword>
<feature type="transmembrane region" description="Helical" evidence="1">
    <location>
        <begin position="21"/>
        <end position="43"/>
    </location>
</feature>
<evidence type="ECO:0000313" key="3">
    <source>
        <dbReference type="EMBL" id="CAB4705662.1"/>
    </source>
</evidence>
<dbReference type="Pfam" id="PF00092">
    <property type="entry name" value="VWA"/>
    <property type="match status" value="1"/>
</dbReference>
<dbReference type="InterPro" id="IPR036465">
    <property type="entry name" value="vWFA_dom_sf"/>
</dbReference>
<dbReference type="SMART" id="SM00327">
    <property type="entry name" value="VWA"/>
    <property type="match status" value="1"/>
</dbReference>
<dbReference type="PROSITE" id="PS00409">
    <property type="entry name" value="PROKAR_NTER_METHYL"/>
    <property type="match status" value="1"/>
</dbReference>
<accession>A0A6J6UEG9</accession>
<gene>
    <name evidence="3" type="ORF">UFOPK2602_00836</name>
    <name evidence="4" type="ORF">UFOPK2806_01451</name>
    <name evidence="5" type="ORF">UFOPK3417_01630</name>
</gene>
<evidence type="ECO:0000313" key="4">
    <source>
        <dbReference type="EMBL" id="CAB4757976.1"/>
    </source>
</evidence>
<evidence type="ECO:0000259" key="2">
    <source>
        <dbReference type="PROSITE" id="PS50234"/>
    </source>
</evidence>
<name>A0A6J6UEG9_9ZZZZ</name>
<dbReference type="EMBL" id="CAFBLR010000192">
    <property type="protein sequence ID" value="CAB4883705.1"/>
    <property type="molecule type" value="Genomic_DNA"/>
</dbReference>
<dbReference type="Pfam" id="PF07963">
    <property type="entry name" value="N_methyl"/>
    <property type="match status" value="1"/>
</dbReference>
<dbReference type="PROSITE" id="PS50234">
    <property type="entry name" value="VWFA"/>
    <property type="match status" value="1"/>
</dbReference>
<evidence type="ECO:0000256" key="1">
    <source>
        <dbReference type="SAM" id="Phobius"/>
    </source>
</evidence>
<evidence type="ECO:0000313" key="5">
    <source>
        <dbReference type="EMBL" id="CAB4883705.1"/>
    </source>
</evidence>